<feature type="chain" id="PRO_5017179552" description="Fimbrial protein" evidence="1">
    <location>
        <begin position="28"/>
        <end position="245"/>
    </location>
</feature>
<feature type="signal peptide" evidence="1">
    <location>
        <begin position="1"/>
        <end position="27"/>
    </location>
</feature>
<keyword evidence="1" id="KW-0732">Signal</keyword>
<evidence type="ECO:0000313" key="3">
    <source>
        <dbReference type="Proteomes" id="UP000242222"/>
    </source>
</evidence>
<sequence>MMLKKTNCTLSIWGFVFCLFFSFPTSAQILRASSTGSGWGGVRLSTYWPTHWSGVSCDPPKGAVYEGLTIKITNFGDFSCSCDGKICSLTDGGTGDTYLNFSFQNTSPNSYYAPIVNIYDGKKIVAQKAESDISASVNASVDVVDKIDVPIGISNGNYTATRNITTNASGGGMLVFTPVGESNFQLKDADSVMNYTITPVNDPSKEVGVNKETENESYNINFNPGNMKLTPGIYSGTLTVLLKVS</sequence>
<keyword evidence="3" id="KW-1185">Reference proteome</keyword>
<evidence type="ECO:0000313" key="2">
    <source>
        <dbReference type="EMBL" id="SFN17407.1"/>
    </source>
</evidence>
<organism evidence="2 3">
    <name type="scientific">Izhakiella capsodis</name>
    <dbReference type="NCBI Taxonomy" id="1367852"/>
    <lineage>
        <taxon>Bacteria</taxon>
        <taxon>Pseudomonadati</taxon>
        <taxon>Pseudomonadota</taxon>
        <taxon>Gammaproteobacteria</taxon>
        <taxon>Enterobacterales</taxon>
        <taxon>Erwiniaceae</taxon>
        <taxon>Izhakiella</taxon>
    </lineage>
</organism>
<reference evidence="3" key="1">
    <citation type="submission" date="2016-10" db="EMBL/GenBank/DDBJ databases">
        <authorList>
            <person name="Varghese N."/>
            <person name="Submissions S."/>
        </authorList>
    </citation>
    <scope>NUCLEOTIDE SEQUENCE [LARGE SCALE GENOMIC DNA]</scope>
    <source>
        <strain evidence="3">N6PO6</strain>
    </source>
</reference>
<dbReference type="EMBL" id="FOVC01000003">
    <property type="protein sequence ID" value="SFN17407.1"/>
    <property type="molecule type" value="Genomic_DNA"/>
</dbReference>
<proteinExistence type="predicted"/>
<evidence type="ECO:0000256" key="1">
    <source>
        <dbReference type="SAM" id="SignalP"/>
    </source>
</evidence>
<gene>
    <name evidence="2" type="ORF">SAMN05216516_10382</name>
</gene>
<evidence type="ECO:0008006" key="4">
    <source>
        <dbReference type="Google" id="ProtNLM"/>
    </source>
</evidence>
<name>A0A1I4WVC1_9GAMM</name>
<dbReference type="Proteomes" id="UP000242222">
    <property type="component" value="Unassembled WGS sequence"/>
</dbReference>
<dbReference type="AlphaFoldDB" id="A0A1I4WVC1"/>
<protein>
    <recommendedName>
        <fullName evidence="4">Fimbrial protein</fullName>
    </recommendedName>
</protein>
<accession>A0A1I4WVC1</accession>